<dbReference type="KEGG" id="ock:EXM22_11715"/>
<name>A0A5C1QMR2_9SPIO</name>
<dbReference type="Gene3D" id="3.40.50.720">
    <property type="entry name" value="NAD(P)-binding Rossmann-like Domain"/>
    <property type="match status" value="1"/>
</dbReference>
<sequence length="230" mass="25226">MDKTIAVIGLGVFGRQVCEVLAAKGAQVIAIDNNLALVNRVKDIVSQAVLLDSTDEESLSEASLDTVDTAIVAIGDNIEASILTTALLKQLGVHHVIARAVTKIHYQVLKKIGADEIVNIEEDQGRRVALNLIAPSVMEKVQLSRDILLSEFYLPLVYAKTTLKEIDFEGKFGIRLVAVRRSLNQMDSEGLNIRKEILLLPENDDELLEGDVLILLGEEKKLELFQKSGS</sequence>
<dbReference type="AlphaFoldDB" id="A0A5C1QMR2"/>
<dbReference type="Gene3D" id="3.30.70.1450">
    <property type="entry name" value="Regulator of K+ conductance, C-terminal domain"/>
    <property type="match status" value="1"/>
</dbReference>
<dbReference type="RefSeq" id="WP_149486699.1">
    <property type="nucleotide sequence ID" value="NZ_CP036150.1"/>
</dbReference>
<evidence type="ECO:0000259" key="1">
    <source>
        <dbReference type="PROSITE" id="PS51201"/>
    </source>
</evidence>
<reference evidence="3 4" key="1">
    <citation type="submission" date="2019-02" db="EMBL/GenBank/DDBJ databases">
        <title>Complete Genome Sequence and Methylome Analysis of free living Spirochaetas.</title>
        <authorList>
            <person name="Fomenkov A."/>
            <person name="Dubinina G."/>
            <person name="Leshcheva N."/>
            <person name="Mikheeva N."/>
            <person name="Grabovich M."/>
            <person name="Vincze T."/>
            <person name="Roberts R.J."/>
        </authorList>
    </citation>
    <scope>NUCLEOTIDE SEQUENCE [LARGE SCALE GENOMIC DNA]</scope>
    <source>
        <strain evidence="3 4">K2</strain>
    </source>
</reference>
<organism evidence="3 4">
    <name type="scientific">Oceanispirochaeta crateris</name>
    <dbReference type="NCBI Taxonomy" id="2518645"/>
    <lineage>
        <taxon>Bacteria</taxon>
        <taxon>Pseudomonadati</taxon>
        <taxon>Spirochaetota</taxon>
        <taxon>Spirochaetia</taxon>
        <taxon>Spirochaetales</taxon>
        <taxon>Spirochaetaceae</taxon>
        <taxon>Oceanispirochaeta</taxon>
    </lineage>
</organism>
<accession>A0A5C1QMR2</accession>
<dbReference type="GO" id="GO:0008324">
    <property type="term" value="F:monoatomic cation transmembrane transporter activity"/>
    <property type="evidence" value="ECO:0007669"/>
    <property type="project" value="InterPro"/>
</dbReference>
<keyword evidence="4" id="KW-1185">Reference proteome</keyword>
<feature type="domain" description="RCK C-terminal" evidence="2">
    <location>
        <begin position="136"/>
        <end position="230"/>
    </location>
</feature>
<dbReference type="InterPro" id="IPR006037">
    <property type="entry name" value="RCK_C"/>
</dbReference>
<dbReference type="Proteomes" id="UP000324209">
    <property type="component" value="Chromosome"/>
</dbReference>
<dbReference type="PROSITE" id="PS51201">
    <property type="entry name" value="RCK_N"/>
    <property type="match status" value="1"/>
</dbReference>
<dbReference type="InterPro" id="IPR036721">
    <property type="entry name" value="RCK_C_sf"/>
</dbReference>
<evidence type="ECO:0000259" key="2">
    <source>
        <dbReference type="PROSITE" id="PS51202"/>
    </source>
</evidence>
<dbReference type="SUPFAM" id="SSF116726">
    <property type="entry name" value="TrkA C-terminal domain-like"/>
    <property type="match status" value="1"/>
</dbReference>
<evidence type="ECO:0000313" key="4">
    <source>
        <dbReference type="Proteomes" id="UP000324209"/>
    </source>
</evidence>
<dbReference type="PROSITE" id="PS51202">
    <property type="entry name" value="RCK_C"/>
    <property type="match status" value="1"/>
</dbReference>
<gene>
    <name evidence="3" type="ORF">EXM22_11715</name>
</gene>
<dbReference type="InterPro" id="IPR003148">
    <property type="entry name" value="RCK_N"/>
</dbReference>
<dbReference type="GO" id="GO:0006813">
    <property type="term" value="P:potassium ion transport"/>
    <property type="evidence" value="ECO:0007669"/>
    <property type="project" value="InterPro"/>
</dbReference>
<feature type="domain" description="RCK N-terminal" evidence="1">
    <location>
        <begin position="2"/>
        <end position="119"/>
    </location>
</feature>
<proteinExistence type="predicted"/>
<dbReference type="SUPFAM" id="SSF51735">
    <property type="entry name" value="NAD(P)-binding Rossmann-fold domains"/>
    <property type="match status" value="1"/>
</dbReference>
<protein>
    <submittedName>
        <fullName evidence="3">TrkA family potassium uptake protein</fullName>
    </submittedName>
</protein>
<dbReference type="PANTHER" id="PTHR43833:SF7">
    <property type="entry name" value="KTR SYSTEM POTASSIUM UPTAKE PROTEIN C"/>
    <property type="match status" value="1"/>
</dbReference>
<dbReference type="PANTHER" id="PTHR43833">
    <property type="entry name" value="POTASSIUM CHANNEL PROTEIN 2-RELATED-RELATED"/>
    <property type="match status" value="1"/>
</dbReference>
<dbReference type="InterPro" id="IPR050721">
    <property type="entry name" value="Trk_Ktr_HKT_K-transport"/>
</dbReference>
<dbReference type="Pfam" id="PF02254">
    <property type="entry name" value="TrkA_N"/>
    <property type="match status" value="1"/>
</dbReference>
<dbReference type="EMBL" id="CP036150">
    <property type="protein sequence ID" value="QEN08618.1"/>
    <property type="molecule type" value="Genomic_DNA"/>
</dbReference>
<dbReference type="OrthoDB" id="9776294at2"/>
<evidence type="ECO:0000313" key="3">
    <source>
        <dbReference type="EMBL" id="QEN08618.1"/>
    </source>
</evidence>
<dbReference type="InterPro" id="IPR036291">
    <property type="entry name" value="NAD(P)-bd_dom_sf"/>
</dbReference>
<dbReference type="Pfam" id="PF02080">
    <property type="entry name" value="TrkA_C"/>
    <property type="match status" value="1"/>
</dbReference>